<evidence type="ECO:0000313" key="1">
    <source>
        <dbReference type="EMBL" id="KAK7053595.1"/>
    </source>
</evidence>
<protein>
    <submittedName>
        <fullName evidence="1">Uncharacterized protein</fullName>
    </submittedName>
</protein>
<dbReference type="AlphaFoldDB" id="A0AAW0DQQ2"/>
<evidence type="ECO:0000313" key="2">
    <source>
        <dbReference type="Proteomes" id="UP001362999"/>
    </source>
</evidence>
<proteinExistence type="predicted"/>
<keyword evidence="2" id="KW-1185">Reference proteome</keyword>
<gene>
    <name evidence="1" type="ORF">R3P38DRAFT_1462109</name>
</gene>
<organism evidence="1 2">
    <name type="scientific">Favolaschia claudopus</name>
    <dbReference type="NCBI Taxonomy" id="2862362"/>
    <lineage>
        <taxon>Eukaryota</taxon>
        <taxon>Fungi</taxon>
        <taxon>Dikarya</taxon>
        <taxon>Basidiomycota</taxon>
        <taxon>Agaricomycotina</taxon>
        <taxon>Agaricomycetes</taxon>
        <taxon>Agaricomycetidae</taxon>
        <taxon>Agaricales</taxon>
        <taxon>Marasmiineae</taxon>
        <taxon>Mycenaceae</taxon>
        <taxon>Favolaschia</taxon>
    </lineage>
</organism>
<accession>A0AAW0DQQ2</accession>
<comment type="caution">
    <text evidence="1">The sequence shown here is derived from an EMBL/GenBank/DDBJ whole genome shotgun (WGS) entry which is preliminary data.</text>
</comment>
<reference evidence="1 2" key="1">
    <citation type="journal article" date="2024" name="J Genomics">
        <title>Draft genome sequencing and assembly of Favolaschia claudopus CIRM-BRFM 2984 isolated from oak limbs.</title>
        <authorList>
            <person name="Navarro D."/>
            <person name="Drula E."/>
            <person name="Chaduli D."/>
            <person name="Cazenave R."/>
            <person name="Ahrendt S."/>
            <person name="Wang J."/>
            <person name="Lipzen A."/>
            <person name="Daum C."/>
            <person name="Barry K."/>
            <person name="Grigoriev I.V."/>
            <person name="Favel A."/>
            <person name="Rosso M.N."/>
            <person name="Martin F."/>
        </authorList>
    </citation>
    <scope>NUCLEOTIDE SEQUENCE [LARGE SCALE GENOMIC DNA]</scope>
    <source>
        <strain evidence="1 2">CIRM-BRFM 2984</strain>
    </source>
</reference>
<dbReference type="EMBL" id="JAWWNJ010000006">
    <property type="protein sequence ID" value="KAK7053595.1"/>
    <property type="molecule type" value="Genomic_DNA"/>
</dbReference>
<name>A0AAW0DQQ2_9AGAR</name>
<sequence length="234" mass="25478">MPVEDQPRVTYFALCVGVVPAGCGCGSRAGESWTWHRKAEPMTEEAETCRFTDLASLRRGCRAPRFGGFSHRECPQVCRRGDSLLLSEDVVPPAFFPGKPSLFKRRLAPPYSASSSPSPPLSVALYSYCYATSSIRFTLSLSSSYCTCMRVPLCIRADHTRTPREVVKTASAMRAEMNPQGRLRRIALSSHHMMSDTTGSCAHNLASFTFASATVAGNVLAAVFQVPAHIPIAL</sequence>
<dbReference type="Proteomes" id="UP001362999">
    <property type="component" value="Unassembled WGS sequence"/>
</dbReference>